<dbReference type="Proteomes" id="UP001499938">
    <property type="component" value="Unassembled WGS sequence"/>
</dbReference>
<proteinExistence type="inferred from homology"/>
<evidence type="ECO:0000259" key="3">
    <source>
        <dbReference type="PROSITE" id="PS50106"/>
    </source>
</evidence>
<feature type="domain" description="Lon proteolytic" evidence="4">
    <location>
        <begin position="245"/>
        <end position="345"/>
    </location>
</feature>
<keyword evidence="2" id="KW-0812">Transmembrane</keyword>
<sequence length="356" mass="36917">MSDWRTDPTQLSPRSKRLLWSTFVGLVLACIIALIPLPYAILRPGPATNTLGTTSDGKPLVDIKGASTYPTSGGLDFTTVRVSGGPGRRVNAWDLLGAWMNPHDEIFREDQLFPKGSTSKQIEEQNAAEMAGSQSEAAAIALRSLGKKVGESYVVAALTEGAPSASVLKVGDVITAVDGRPVTALIDIQNQVRTHQPGDSVEVTVSREGSSQTVTTTTIAADGRPVLGVRLRMDFDFPFEVTIHAGDVGGPSAGAMFALAIRDVLTPGEMTGGKQIAGTGTIDDDGIVGPIGGIRQKIVGAKEAGATFFLAPADNCAELVGHVPDGITAVKIATFDQAVSAVEKIAAGQGDLPSCG</sequence>
<dbReference type="InterPro" id="IPR027065">
    <property type="entry name" value="Lon_Prtase"/>
</dbReference>
<dbReference type="SMART" id="SM00228">
    <property type="entry name" value="PDZ"/>
    <property type="match status" value="1"/>
</dbReference>
<dbReference type="PANTHER" id="PTHR10046">
    <property type="entry name" value="ATP DEPENDENT LON PROTEASE FAMILY MEMBER"/>
    <property type="match status" value="1"/>
</dbReference>
<evidence type="ECO:0000313" key="5">
    <source>
        <dbReference type="EMBL" id="GAA1794842.1"/>
    </source>
</evidence>
<evidence type="ECO:0000256" key="2">
    <source>
        <dbReference type="SAM" id="Phobius"/>
    </source>
</evidence>
<dbReference type="Gene3D" id="3.30.230.10">
    <property type="match status" value="1"/>
</dbReference>
<dbReference type="PROSITE" id="PS50106">
    <property type="entry name" value="PDZ"/>
    <property type="match status" value="1"/>
</dbReference>
<dbReference type="EC" id="3.4.21.53" evidence="1"/>
<evidence type="ECO:0000259" key="4">
    <source>
        <dbReference type="PROSITE" id="PS51786"/>
    </source>
</evidence>
<comment type="similarity">
    <text evidence="1">Belongs to the peptidase S16 family.</text>
</comment>
<feature type="domain" description="PDZ" evidence="3">
    <location>
        <begin position="129"/>
        <end position="209"/>
    </location>
</feature>
<dbReference type="EMBL" id="BAAAPO010000031">
    <property type="protein sequence ID" value="GAA1794842.1"/>
    <property type="molecule type" value="Genomic_DNA"/>
</dbReference>
<evidence type="ECO:0000313" key="6">
    <source>
        <dbReference type="Proteomes" id="UP001499938"/>
    </source>
</evidence>
<dbReference type="SUPFAM" id="SSF50156">
    <property type="entry name" value="PDZ domain-like"/>
    <property type="match status" value="1"/>
</dbReference>
<evidence type="ECO:0000256" key="1">
    <source>
        <dbReference type="PROSITE-ProRule" id="PRU01122"/>
    </source>
</evidence>
<accession>A0ABP4XZI0</accession>
<dbReference type="Pfam" id="PF13180">
    <property type="entry name" value="PDZ_2"/>
    <property type="match status" value="1"/>
</dbReference>
<keyword evidence="2" id="KW-0472">Membrane</keyword>
<reference evidence="6" key="1">
    <citation type="journal article" date="2019" name="Int. J. Syst. Evol. Microbiol.">
        <title>The Global Catalogue of Microorganisms (GCM) 10K type strain sequencing project: providing services to taxonomists for standard genome sequencing and annotation.</title>
        <authorList>
            <consortium name="The Broad Institute Genomics Platform"/>
            <consortium name="The Broad Institute Genome Sequencing Center for Infectious Disease"/>
            <person name="Wu L."/>
            <person name="Ma J."/>
        </authorList>
    </citation>
    <scope>NUCLEOTIDE SEQUENCE [LARGE SCALE GENOMIC DNA]</scope>
    <source>
        <strain evidence="6">JCM 15592</strain>
    </source>
</reference>
<keyword evidence="2" id="KW-1133">Transmembrane helix</keyword>
<dbReference type="RefSeq" id="WP_344084173.1">
    <property type="nucleotide sequence ID" value="NZ_BAAAPO010000031.1"/>
</dbReference>
<keyword evidence="1" id="KW-0720">Serine protease</keyword>
<keyword evidence="1" id="KW-0645">Protease</keyword>
<dbReference type="InterPro" id="IPR008269">
    <property type="entry name" value="Lon_proteolytic"/>
</dbReference>
<dbReference type="Gene3D" id="2.30.42.10">
    <property type="match status" value="1"/>
</dbReference>
<dbReference type="SUPFAM" id="SSF54211">
    <property type="entry name" value="Ribosomal protein S5 domain 2-like"/>
    <property type="match status" value="1"/>
</dbReference>
<feature type="transmembrane region" description="Helical" evidence="2">
    <location>
        <begin position="18"/>
        <end position="41"/>
    </location>
</feature>
<keyword evidence="1" id="KW-0378">Hydrolase</keyword>
<dbReference type="PROSITE" id="PS51257">
    <property type="entry name" value="PROKAR_LIPOPROTEIN"/>
    <property type="match status" value="1"/>
</dbReference>
<feature type="active site" evidence="1">
    <location>
        <position position="252"/>
    </location>
</feature>
<dbReference type="InterPro" id="IPR036034">
    <property type="entry name" value="PDZ_sf"/>
</dbReference>
<gene>
    <name evidence="5" type="ORF">GCM10009811_19160</name>
</gene>
<comment type="caution">
    <text evidence="5">The sequence shown here is derived from an EMBL/GenBank/DDBJ whole genome shotgun (WGS) entry which is preliminary data.</text>
</comment>
<organism evidence="5 6">
    <name type="scientific">Nostocoides veronense</name>
    <dbReference type="NCBI Taxonomy" id="330836"/>
    <lineage>
        <taxon>Bacteria</taxon>
        <taxon>Bacillati</taxon>
        <taxon>Actinomycetota</taxon>
        <taxon>Actinomycetes</taxon>
        <taxon>Micrococcales</taxon>
        <taxon>Intrasporangiaceae</taxon>
        <taxon>Nostocoides</taxon>
    </lineage>
</organism>
<dbReference type="InterPro" id="IPR014721">
    <property type="entry name" value="Ribsml_uS5_D2-typ_fold_subgr"/>
</dbReference>
<name>A0ABP4XZI0_9MICO</name>
<comment type="catalytic activity">
    <reaction evidence="1">
        <text>Hydrolysis of proteins in presence of ATP.</text>
        <dbReference type="EC" id="3.4.21.53"/>
    </reaction>
</comment>
<dbReference type="PROSITE" id="PS51786">
    <property type="entry name" value="LON_PROTEOLYTIC"/>
    <property type="match status" value="1"/>
</dbReference>
<dbReference type="InterPro" id="IPR020568">
    <property type="entry name" value="Ribosomal_Su5_D2-typ_SF"/>
</dbReference>
<keyword evidence="6" id="KW-1185">Reference proteome</keyword>
<dbReference type="Pfam" id="PF05362">
    <property type="entry name" value="Lon_C"/>
    <property type="match status" value="1"/>
</dbReference>
<dbReference type="InterPro" id="IPR001478">
    <property type="entry name" value="PDZ"/>
</dbReference>
<protein>
    <recommendedName>
        <fullName evidence="1">endopeptidase La</fullName>
        <ecNumber evidence="1">3.4.21.53</ecNumber>
    </recommendedName>
</protein>
<feature type="active site" evidence="1">
    <location>
        <position position="297"/>
    </location>
</feature>